<dbReference type="PANTHER" id="PTHR33254">
    <property type="entry name" value="4-HYDROXY-4-METHYL-2-OXOGLUTARATE ALDOLASE 3-RELATED"/>
    <property type="match status" value="1"/>
</dbReference>
<comment type="catalytic activity">
    <reaction evidence="1">
        <text>4-hydroxy-4-methyl-2-oxoglutarate = 2 pyruvate</text>
        <dbReference type="Rhea" id="RHEA:22748"/>
        <dbReference type="ChEBI" id="CHEBI:15361"/>
        <dbReference type="ChEBI" id="CHEBI:58276"/>
        <dbReference type="EC" id="4.1.3.17"/>
    </reaction>
</comment>
<dbReference type="GO" id="GO:0016853">
    <property type="term" value="F:isomerase activity"/>
    <property type="evidence" value="ECO:0007669"/>
    <property type="project" value="UniProtKB-KW"/>
</dbReference>
<dbReference type="GO" id="GO:0046872">
    <property type="term" value="F:metal ion binding"/>
    <property type="evidence" value="ECO:0007669"/>
    <property type="project" value="UniProtKB-KW"/>
</dbReference>
<evidence type="ECO:0000313" key="14">
    <source>
        <dbReference type="EMBL" id="SEM52400.1"/>
    </source>
</evidence>
<dbReference type="OrthoDB" id="9784786at2"/>
<evidence type="ECO:0000256" key="10">
    <source>
        <dbReference type="ARBA" id="ARBA00030169"/>
    </source>
</evidence>
<protein>
    <recommendedName>
        <fullName evidence="7">Putative 4-hydroxy-4-methyl-2-oxoglutarate aldolase</fullName>
        <ecNumber evidence="6">4.1.1.112</ecNumber>
        <ecNumber evidence="5">4.1.3.17</ecNumber>
    </recommendedName>
    <alternativeName>
        <fullName evidence="11">Oxaloacetate decarboxylase</fullName>
    </alternativeName>
    <alternativeName>
        <fullName evidence="9">Regulator of ribonuclease activity homolog</fullName>
    </alternativeName>
    <alternativeName>
        <fullName evidence="10">RraA-like protein</fullName>
    </alternativeName>
</protein>
<dbReference type="InterPro" id="IPR005493">
    <property type="entry name" value="RraA/RraA-like"/>
</dbReference>
<evidence type="ECO:0000256" key="12">
    <source>
        <dbReference type="ARBA" id="ARBA00047973"/>
    </source>
</evidence>
<comment type="function">
    <text evidence="8">Catalyzes the aldol cleavage of 4-hydroxy-4-methyl-2-oxoglutarate (HMG) into 2 molecules of pyruvate. Also contains a secondary oxaloacetate (OAA) decarboxylase activity due to the common pyruvate enolate transition state formed following C-C bond cleavage in the retro-aldol and decarboxylation reactions.</text>
</comment>
<comment type="catalytic activity">
    <reaction evidence="12">
        <text>oxaloacetate + H(+) = pyruvate + CO2</text>
        <dbReference type="Rhea" id="RHEA:15641"/>
        <dbReference type="ChEBI" id="CHEBI:15361"/>
        <dbReference type="ChEBI" id="CHEBI:15378"/>
        <dbReference type="ChEBI" id="CHEBI:16452"/>
        <dbReference type="ChEBI" id="CHEBI:16526"/>
        <dbReference type="EC" id="4.1.1.112"/>
    </reaction>
</comment>
<feature type="binding site" evidence="13">
    <location>
        <position position="121"/>
    </location>
    <ligand>
        <name>substrate</name>
    </ligand>
</feature>
<dbReference type="CDD" id="cd16841">
    <property type="entry name" value="RraA_family"/>
    <property type="match status" value="1"/>
</dbReference>
<dbReference type="InterPro" id="IPR036704">
    <property type="entry name" value="RraA/RraA-like_sf"/>
</dbReference>
<feature type="binding site" evidence="13">
    <location>
        <position position="122"/>
    </location>
    <ligand>
        <name>Mg(2+)</name>
        <dbReference type="ChEBI" id="CHEBI:18420"/>
    </ligand>
</feature>
<feature type="binding site" evidence="13">
    <location>
        <begin position="99"/>
        <end position="102"/>
    </location>
    <ligand>
        <name>substrate</name>
    </ligand>
</feature>
<keyword evidence="14" id="KW-0413">Isomerase</keyword>
<evidence type="ECO:0000256" key="5">
    <source>
        <dbReference type="ARBA" id="ARBA00012213"/>
    </source>
</evidence>
<dbReference type="Proteomes" id="UP000198553">
    <property type="component" value="Unassembled WGS sequence"/>
</dbReference>
<evidence type="ECO:0000256" key="13">
    <source>
        <dbReference type="PIRSR" id="PIRSR605493-1"/>
    </source>
</evidence>
<evidence type="ECO:0000256" key="2">
    <source>
        <dbReference type="ARBA" id="ARBA00001968"/>
    </source>
</evidence>
<evidence type="ECO:0000313" key="15">
    <source>
        <dbReference type="Proteomes" id="UP000198553"/>
    </source>
</evidence>
<comment type="similarity">
    <text evidence="3">Belongs to the class II aldolase/RraA-like family.</text>
</comment>
<proteinExistence type="inferred from homology"/>
<comment type="subunit">
    <text evidence="4">Homotrimer.</text>
</comment>
<accession>A0A1H7Z1Q8</accession>
<comment type="cofactor">
    <cofactor evidence="13">
        <name>Mg(2+)</name>
        <dbReference type="ChEBI" id="CHEBI:18420"/>
    </cofactor>
</comment>
<dbReference type="EMBL" id="FOBW01000003">
    <property type="protein sequence ID" value="SEM52400.1"/>
    <property type="molecule type" value="Genomic_DNA"/>
</dbReference>
<dbReference type="SUPFAM" id="SSF89562">
    <property type="entry name" value="RraA-like"/>
    <property type="match status" value="1"/>
</dbReference>
<keyword evidence="13" id="KW-0460">Magnesium</keyword>
<organism evidence="14 15">
    <name type="scientific">Mesobacillus persicus</name>
    <dbReference type="NCBI Taxonomy" id="930146"/>
    <lineage>
        <taxon>Bacteria</taxon>
        <taxon>Bacillati</taxon>
        <taxon>Bacillota</taxon>
        <taxon>Bacilli</taxon>
        <taxon>Bacillales</taxon>
        <taxon>Bacillaceae</taxon>
        <taxon>Mesobacillus</taxon>
    </lineage>
</organism>
<evidence type="ECO:0000256" key="7">
    <source>
        <dbReference type="ARBA" id="ARBA00016549"/>
    </source>
</evidence>
<evidence type="ECO:0000256" key="6">
    <source>
        <dbReference type="ARBA" id="ARBA00012947"/>
    </source>
</evidence>
<evidence type="ECO:0000256" key="9">
    <source>
        <dbReference type="ARBA" id="ARBA00029596"/>
    </source>
</evidence>
<keyword evidence="15" id="KW-1185">Reference proteome</keyword>
<evidence type="ECO:0000256" key="1">
    <source>
        <dbReference type="ARBA" id="ARBA00001342"/>
    </source>
</evidence>
<dbReference type="AlphaFoldDB" id="A0A1H7Z1Q8"/>
<dbReference type="EC" id="4.1.3.17" evidence="5"/>
<dbReference type="GO" id="GO:0008948">
    <property type="term" value="F:oxaloacetate decarboxylase activity"/>
    <property type="evidence" value="ECO:0007669"/>
    <property type="project" value="UniProtKB-EC"/>
</dbReference>
<dbReference type="EC" id="4.1.1.112" evidence="6"/>
<dbReference type="STRING" id="930146.SAMN05192533_103238"/>
<evidence type="ECO:0000256" key="3">
    <source>
        <dbReference type="ARBA" id="ARBA00008621"/>
    </source>
</evidence>
<dbReference type="Pfam" id="PF03737">
    <property type="entry name" value="RraA-like"/>
    <property type="match status" value="1"/>
</dbReference>
<dbReference type="GO" id="GO:0047443">
    <property type="term" value="F:4-hydroxy-4-methyl-2-oxoglutarate aldolase activity"/>
    <property type="evidence" value="ECO:0007669"/>
    <property type="project" value="UniProtKB-EC"/>
</dbReference>
<evidence type="ECO:0000256" key="11">
    <source>
        <dbReference type="ARBA" id="ARBA00032305"/>
    </source>
</evidence>
<keyword evidence="13" id="KW-0479">Metal-binding</keyword>
<sequence>MTVIESVKRPQQTIVEGYKELVKNYESVTCAISDNMGRAGAMTADMKPLFEGIRLAGTVITAKTVGGDLSAVIKAVDLAQPEDIIVVDAQGNANSAFWGENITMSAMNKRVAAAVIDGSFRDVEEIRKLKFPVFSKGIVPNVGAIAGYGHVNVPVQCAGLPVHPGDMIIIDGNGIVVVPNEEAEEILNKTRSLLEVEDGVQEKLKAGATIGELIDIDQLMQNGFNYQERALEKR</sequence>
<dbReference type="Gene3D" id="3.50.30.40">
    <property type="entry name" value="Ribonuclease E inhibitor RraA/RraA-like"/>
    <property type="match status" value="1"/>
</dbReference>
<dbReference type="PANTHER" id="PTHR33254:SF4">
    <property type="entry name" value="4-HYDROXY-4-METHYL-2-OXOGLUTARATE ALDOLASE 3-RELATED"/>
    <property type="match status" value="1"/>
</dbReference>
<dbReference type="RefSeq" id="WP_090742410.1">
    <property type="nucleotide sequence ID" value="NZ_FOBW01000003.1"/>
</dbReference>
<evidence type="ECO:0000256" key="4">
    <source>
        <dbReference type="ARBA" id="ARBA00011233"/>
    </source>
</evidence>
<evidence type="ECO:0000256" key="8">
    <source>
        <dbReference type="ARBA" id="ARBA00025046"/>
    </source>
</evidence>
<reference evidence="15" key="1">
    <citation type="submission" date="2016-10" db="EMBL/GenBank/DDBJ databases">
        <authorList>
            <person name="Varghese N."/>
            <person name="Submissions S."/>
        </authorList>
    </citation>
    <scope>NUCLEOTIDE SEQUENCE [LARGE SCALE GENOMIC DNA]</scope>
    <source>
        <strain evidence="15">B48,IBRC-M 10115,DSM 25386,CECT 8001</strain>
    </source>
</reference>
<gene>
    <name evidence="14" type="ORF">SAMN05192533_103238</name>
</gene>
<name>A0A1H7Z1Q8_9BACI</name>
<comment type="cofactor">
    <cofactor evidence="2">
        <name>a divalent metal cation</name>
        <dbReference type="ChEBI" id="CHEBI:60240"/>
    </cofactor>
</comment>